<protein>
    <submittedName>
        <fullName evidence="7">Uncharacterized protein</fullName>
    </submittedName>
</protein>
<evidence type="ECO:0000256" key="1">
    <source>
        <dbReference type="ARBA" id="ARBA00001946"/>
    </source>
</evidence>
<dbReference type="AlphaFoldDB" id="A0AAV0IN41"/>
<dbReference type="Gene3D" id="1.10.600.10">
    <property type="entry name" value="Farnesyl Diphosphate Synthase"/>
    <property type="match status" value="1"/>
</dbReference>
<name>A0AAV0IN41_9ROSI</name>
<organism evidence="7 8">
    <name type="scientific">Linum tenue</name>
    <dbReference type="NCBI Taxonomy" id="586396"/>
    <lineage>
        <taxon>Eukaryota</taxon>
        <taxon>Viridiplantae</taxon>
        <taxon>Streptophyta</taxon>
        <taxon>Embryophyta</taxon>
        <taxon>Tracheophyta</taxon>
        <taxon>Spermatophyta</taxon>
        <taxon>Magnoliopsida</taxon>
        <taxon>eudicotyledons</taxon>
        <taxon>Gunneridae</taxon>
        <taxon>Pentapetalae</taxon>
        <taxon>rosids</taxon>
        <taxon>fabids</taxon>
        <taxon>Malpighiales</taxon>
        <taxon>Linaceae</taxon>
        <taxon>Linum</taxon>
    </lineage>
</organism>
<dbReference type="PANTHER" id="PTHR31225">
    <property type="entry name" value="OS04G0344100 PROTEIN-RELATED"/>
    <property type="match status" value="1"/>
</dbReference>
<dbReference type="Pfam" id="PF01397">
    <property type="entry name" value="Terpene_synth"/>
    <property type="match status" value="1"/>
</dbReference>
<accession>A0AAV0IN41</accession>
<keyword evidence="3" id="KW-0460">Magnesium</keyword>
<evidence type="ECO:0000256" key="3">
    <source>
        <dbReference type="ARBA" id="ARBA00022842"/>
    </source>
</evidence>
<evidence type="ECO:0000259" key="5">
    <source>
        <dbReference type="Pfam" id="PF01397"/>
    </source>
</evidence>
<dbReference type="SUPFAM" id="SSF48576">
    <property type="entry name" value="Terpenoid synthases"/>
    <property type="match status" value="1"/>
</dbReference>
<evidence type="ECO:0000313" key="8">
    <source>
        <dbReference type="Proteomes" id="UP001154282"/>
    </source>
</evidence>
<evidence type="ECO:0000313" key="7">
    <source>
        <dbReference type="EMBL" id="CAI0398392.1"/>
    </source>
</evidence>
<dbReference type="PANTHER" id="PTHR31225:SF113">
    <property type="entry name" value="TERPENE SYNTHASE 3-RELATED"/>
    <property type="match status" value="1"/>
</dbReference>
<dbReference type="InterPro" id="IPR005630">
    <property type="entry name" value="Terpene_synthase_metal-bd"/>
</dbReference>
<dbReference type="InterPro" id="IPR001906">
    <property type="entry name" value="Terpene_synth_N"/>
</dbReference>
<feature type="domain" description="Terpene synthase metal-binding" evidence="6">
    <location>
        <begin position="254"/>
        <end position="326"/>
    </location>
</feature>
<dbReference type="Proteomes" id="UP001154282">
    <property type="component" value="Unassembled WGS sequence"/>
</dbReference>
<dbReference type="InterPro" id="IPR050148">
    <property type="entry name" value="Terpene_synthase-like"/>
</dbReference>
<evidence type="ECO:0000259" key="6">
    <source>
        <dbReference type="Pfam" id="PF03936"/>
    </source>
</evidence>
<dbReference type="EMBL" id="CAMGYJ010000004">
    <property type="protein sequence ID" value="CAI0398392.1"/>
    <property type="molecule type" value="Genomic_DNA"/>
</dbReference>
<evidence type="ECO:0000256" key="4">
    <source>
        <dbReference type="ARBA" id="ARBA00023239"/>
    </source>
</evidence>
<feature type="domain" description="Terpene synthase N-terminal" evidence="5">
    <location>
        <begin position="23"/>
        <end position="195"/>
    </location>
</feature>
<dbReference type="GO" id="GO:0010333">
    <property type="term" value="F:terpene synthase activity"/>
    <property type="evidence" value="ECO:0007669"/>
    <property type="project" value="InterPro"/>
</dbReference>
<dbReference type="FunFam" id="1.50.10.130:FF:000001">
    <property type="entry name" value="Isoprene synthase, chloroplastic"/>
    <property type="match status" value="1"/>
</dbReference>
<proteinExistence type="predicted"/>
<dbReference type="InterPro" id="IPR008949">
    <property type="entry name" value="Isoprenoid_synthase_dom_sf"/>
</dbReference>
<comment type="cofactor">
    <cofactor evidence="1">
        <name>Mg(2+)</name>
        <dbReference type="ChEBI" id="CHEBI:18420"/>
    </cofactor>
</comment>
<evidence type="ECO:0000256" key="2">
    <source>
        <dbReference type="ARBA" id="ARBA00022723"/>
    </source>
</evidence>
<dbReference type="Pfam" id="PF03936">
    <property type="entry name" value="Terpene_synth_C"/>
    <property type="match status" value="1"/>
</dbReference>
<dbReference type="InterPro" id="IPR008930">
    <property type="entry name" value="Terpenoid_cyclase/PrenylTrfase"/>
</dbReference>
<dbReference type="SUPFAM" id="SSF48239">
    <property type="entry name" value="Terpenoid cyclases/Protein prenyltransferases"/>
    <property type="match status" value="1"/>
</dbReference>
<dbReference type="Gene3D" id="1.50.10.130">
    <property type="entry name" value="Terpene synthase, N-terminal domain"/>
    <property type="match status" value="1"/>
</dbReference>
<keyword evidence="2" id="KW-0479">Metal-binding</keyword>
<comment type="caution">
    <text evidence="7">The sequence shown here is derived from an EMBL/GenBank/DDBJ whole genome shotgun (WGS) entry which is preliminary data.</text>
</comment>
<dbReference type="GO" id="GO:0016114">
    <property type="term" value="P:terpenoid biosynthetic process"/>
    <property type="evidence" value="ECO:0007669"/>
    <property type="project" value="InterPro"/>
</dbReference>
<reference evidence="7" key="1">
    <citation type="submission" date="2022-08" db="EMBL/GenBank/DDBJ databases">
        <authorList>
            <person name="Gutierrez-Valencia J."/>
        </authorList>
    </citation>
    <scope>NUCLEOTIDE SEQUENCE</scope>
</reference>
<sequence>MAAAAAAPKSASDRRTMDYDPTVWGDFFLTHVPQTDEVVKAWEEQIEVLKPDVKRRLSAPIDHLAERLNLIDVVERLGLDYHFEEEIDHVMRQVRQNNNIDDDLNTVALRFRLLRQHGYNVSSDVFNKFKTEGGGFKEELVNDIEGMLNLYEAGYLRVKGEGVLNEAIEFAKSHLITAKAAELESPLAGRIARALKRPLRKVTDKCEHLFFISFYEKLACHDPALLRLAKLNFNVLQNLYQSELRTLTKWWLKLDTPTNLPYARDKLVESYLWALGGLWEPKYSVARQLAAKTTQFGTLMDDTFDNQGCIEELELFTVSVVAYDPRLNLSQQLELLGATGS</sequence>
<gene>
    <name evidence="7" type="ORF">LITE_LOCUS9888</name>
</gene>
<keyword evidence="4" id="KW-0456">Lyase</keyword>
<keyword evidence="8" id="KW-1185">Reference proteome</keyword>
<dbReference type="GO" id="GO:0000287">
    <property type="term" value="F:magnesium ion binding"/>
    <property type="evidence" value="ECO:0007669"/>
    <property type="project" value="InterPro"/>
</dbReference>
<dbReference type="InterPro" id="IPR036965">
    <property type="entry name" value="Terpene_synth_N_sf"/>
</dbReference>